<dbReference type="AlphaFoldDB" id="A0A0F9B1P4"/>
<comment type="caution">
    <text evidence="1">The sequence shown here is derived from an EMBL/GenBank/DDBJ whole genome shotgun (WGS) entry which is preliminary data.</text>
</comment>
<protein>
    <recommendedName>
        <fullName evidence="2">PilZ domain-containing protein</fullName>
    </recommendedName>
</protein>
<accession>A0A0F9B1P4</accession>
<evidence type="ECO:0000313" key="1">
    <source>
        <dbReference type="EMBL" id="KKL15829.1"/>
    </source>
</evidence>
<reference evidence="1" key="1">
    <citation type="journal article" date="2015" name="Nature">
        <title>Complex archaea that bridge the gap between prokaryotes and eukaryotes.</title>
        <authorList>
            <person name="Spang A."/>
            <person name="Saw J.H."/>
            <person name="Jorgensen S.L."/>
            <person name="Zaremba-Niedzwiedzka K."/>
            <person name="Martijn J."/>
            <person name="Lind A.E."/>
            <person name="van Eijk R."/>
            <person name="Schleper C."/>
            <person name="Guy L."/>
            <person name="Ettema T.J."/>
        </authorList>
    </citation>
    <scope>NUCLEOTIDE SEQUENCE</scope>
</reference>
<gene>
    <name evidence="1" type="ORF">LCGC14_2501680</name>
</gene>
<sequence length="406" mass="46381">MSDLNRIACALDTQNMQSTLAGYKRVKPTTLVNTLNHINFKDESIYVNFKNKKYKNTMTLKAKPQPCMGSALECVWDKSVSRTRNFDNYEFLNILVCDDLNLIMSNPSTAWFSKEGVVFGLEGVGAYIVRSREMKRYRAVDVKAELFQSGMHYRGTLMDFSSLYFHVEVKLGRNPNLDLINSSDPVYLVLKNSGDTVFSGECRFTRQDAVRGKHKIILKTEKVSFSRYKSKKFRSERQKLTPMPSLLFDHPLTGQRCSLRVKTLSGSGFSIEEFHDNSLMVPGMIIPDAQLEFANQMTLGFKAQVLNRNTHKTDDRERVTSGLAILDMDLDCQASLAGMLYQADNEKSYVCSSVNLDALWEFFFKTGFFNPTKYSNMHKDKEAFKQTYSKLYGESPEMVVAYGHTR</sequence>
<evidence type="ECO:0008006" key="2">
    <source>
        <dbReference type="Google" id="ProtNLM"/>
    </source>
</evidence>
<dbReference type="EMBL" id="LAZR01039914">
    <property type="protein sequence ID" value="KKL15829.1"/>
    <property type="molecule type" value="Genomic_DNA"/>
</dbReference>
<name>A0A0F9B1P4_9ZZZZ</name>
<proteinExistence type="predicted"/>
<organism evidence="1">
    <name type="scientific">marine sediment metagenome</name>
    <dbReference type="NCBI Taxonomy" id="412755"/>
    <lineage>
        <taxon>unclassified sequences</taxon>
        <taxon>metagenomes</taxon>
        <taxon>ecological metagenomes</taxon>
    </lineage>
</organism>